<organism evidence="2 3">
    <name type="scientific">Frankia torreyi</name>
    <dbReference type="NCBI Taxonomy" id="1856"/>
    <lineage>
        <taxon>Bacteria</taxon>
        <taxon>Bacillati</taxon>
        <taxon>Actinomycetota</taxon>
        <taxon>Actinomycetes</taxon>
        <taxon>Frankiales</taxon>
        <taxon>Frankiaceae</taxon>
        <taxon>Frankia</taxon>
    </lineage>
</organism>
<keyword evidence="3" id="KW-1185">Reference proteome</keyword>
<keyword evidence="1" id="KW-0472">Membrane</keyword>
<feature type="transmembrane region" description="Helical" evidence="1">
    <location>
        <begin position="26"/>
        <end position="46"/>
    </location>
</feature>
<protein>
    <submittedName>
        <fullName evidence="2">Uncharacterized protein</fullName>
    </submittedName>
</protein>
<reference evidence="3" key="1">
    <citation type="submission" date="2015-02" db="EMBL/GenBank/DDBJ databases">
        <title>Draft Genome of Frankia sp. CpI1-S.</title>
        <authorList>
            <person name="Oshone R.T."/>
            <person name="Ngom M."/>
            <person name="Ghodhbane-Gtari F."/>
            <person name="Gtari M."/>
            <person name="Morris K."/>
            <person name="Thomas K."/>
            <person name="Sen A."/>
            <person name="Tisa L.S."/>
        </authorList>
    </citation>
    <scope>NUCLEOTIDE SEQUENCE [LARGE SCALE GENOMIC DNA]</scope>
    <source>
        <strain evidence="3">CpI1-S</strain>
    </source>
</reference>
<dbReference type="Proteomes" id="UP000032545">
    <property type="component" value="Unassembled WGS sequence"/>
</dbReference>
<comment type="caution">
    <text evidence="2">The sequence shown here is derived from an EMBL/GenBank/DDBJ whole genome shotgun (WGS) entry which is preliminary data.</text>
</comment>
<dbReference type="AlphaFoldDB" id="A0A0D8BKR7"/>
<keyword evidence="1" id="KW-1133">Transmembrane helix</keyword>
<gene>
    <name evidence="2" type="ORF">FF36_00840</name>
</gene>
<evidence type="ECO:0000313" key="2">
    <source>
        <dbReference type="EMBL" id="KJE24833.1"/>
    </source>
</evidence>
<name>A0A0D8BKR7_9ACTN</name>
<dbReference type="PATRIC" id="fig|1502723.3.peg.3414"/>
<evidence type="ECO:0000256" key="1">
    <source>
        <dbReference type="SAM" id="Phobius"/>
    </source>
</evidence>
<proteinExistence type="predicted"/>
<accession>A0A0D8BKR7</accession>
<evidence type="ECO:0000313" key="3">
    <source>
        <dbReference type="Proteomes" id="UP000032545"/>
    </source>
</evidence>
<keyword evidence="1" id="KW-0812">Transmembrane</keyword>
<reference evidence="2 3" key="2">
    <citation type="journal article" date="2016" name="Genome Announc.">
        <title>Permanent Draft Genome Sequences for Two Variants of Frankia sp. Strain CpI1, the First Frankia Strain Isolated from Root Nodules of Comptonia peregrina.</title>
        <authorList>
            <person name="Oshone R."/>
            <person name="Hurst S.G.IV."/>
            <person name="Abebe-Akele F."/>
            <person name="Simpson S."/>
            <person name="Morris K."/>
            <person name="Thomas W.K."/>
            <person name="Tisa L.S."/>
        </authorList>
    </citation>
    <scope>NUCLEOTIDE SEQUENCE [LARGE SCALE GENOMIC DNA]</scope>
    <source>
        <strain evidence="3">CpI1-S</strain>
    </source>
</reference>
<dbReference type="EMBL" id="JYFN01000004">
    <property type="protein sequence ID" value="KJE24833.1"/>
    <property type="molecule type" value="Genomic_DNA"/>
</dbReference>
<sequence>MLTLCGVLLALCAVLAIAGIVAGSGFVYASLILTLIAAALLPLGALRRTPS</sequence>